<reference evidence="1 2" key="1">
    <citation type="submission" date="2017-11" db="EMBL/GenBank/DDBJ databases">
        <title>Complete genome sequence of phytopathogenic Pectobacterium atrosepticum bacteriophage Peat2 includes a CRISPR Cas4 nuclease.</title>
        <authorList>
            <person name="Kalischuk M."/>
            <person name="Hachey J."/>
            <person name="Thomas D."/>
            <person name="Kawchuk L."/>
        </authorList>
    </citation>
    <scope>NUCLEOTIDE SEQUENCE [LARGE SCALE GENOMIC DNA]</scope>
</reference>
<protein>
    <submittedName>
        <fullName evidence="1">Uncharacterized protein</fullName>
    </submittedName>
</protein>
<dbReference type="RefSeq" id="YP_009702198.1">
    <property type="nucleotide sequence ID" value="NC_044940.1"/>
</dbReference>
<dbReference type="EMBL" id="MG432137">
    <property type="protein sequence ID" value="ATV25078.1"/>
    <property type="molecule type" value="Genomic_DNA"/>
</dbReference>
<dbReference type="GeneID" id="41900999"/>
<accession>A0A2H4N7B6</accession>
<dbReference type="Proteomes" id="UP000241775">
    <property type="component" value="Segment"/>
</dbReference>
<sequence length="364" mass="39614">MRTTGVQIMITLTIPNDDHIALRAFGKALEEMALAHGAEPRKTTAGELSYKLNIDTTDATAALERLNTATGELMKAAPRMMQEARFDGEELQGKRKEPEIDTTAQQVEALVVPNATHIITEQKLVGDPEPVGDGNFSQGYIATVEEIADPVDSTGTPWDERIHSTSKALNADGTWRLRRKPKDMYEAEWAAFVEWVKAELQYQTEQQPVNLDHVSIDPAHDKGDETAELTVTFEDAVNASIEAVHTGIAQEFGAGIANAAFTGDRNEPPVTPPGDDFHTDEQTVAGIPPLPVPPPVVVAPPVPEVTAWDFPRLMTFLTERHGKIDVATVNTLLAQDGMSSVQELNAHPDKIGPFVARVKAHLGE</sequence>
<dbReference type="KEGG" id="vg:41900999"/>
<keyword evidence="2" id="KW-1185">Reference proteome</keyword>
<name>A0A2H4N7B6_9CAUD</name>
<evidence type="ECO:0000313" key="2">
    <source>
        <dbReference type="Proteomes" id="UP000241775"/>
    </source>
</evidence>
<proteinExistence type="predicted"/>
<organism evidence="1 2">
    <name type="scientific">Pectobacterium phage PEAT2</name>
    <dbReference type="NCBI Taxonomy" id="2053078"/>
    <lineage>
        <taxon>Viruses</taxon>
        <taxon>Duplodnaviria</taxon>
        <taxon>Heunggongvirae</taxon>
        <taxon>Uroviricota</taxon>
        <taxon>Caudoviricetes</taxon>
        <taxon>Jameshumphriesvirinae</taxon>
        <taxon>Peatvirus</taxon>
        <taxon>Peatvirus peat2</taxon>
    </lineage>
</organism>
<evidence type="ECO:0000313" key="1">
    <source>
        <dbReference type="EMBL" id="ATV25078.1"/>
    </source>
</evidence>